<feature type="non-terminal residue" evidence="8">
    <location>
        <position position="1"/>
    </location>
</feature>
<evidence type="ECO:0000313" key="8">
    <source>
        <dbReference type="EMBL" id="TVU49364.1"/>
    </source>
</evidence>
<dbReference type="OrthoDB" id="590488at2759"/>
<evidence type="ECO:0000256" key="5">
    <source>
        <dbReference type="ARBA" id="ARBA00023242"/>
    </source>
</evidence>
<dbReference type="SUPFAM" id="SSF101936">
    <property type="entry name" value="DNA-binding pseudobarrel domain"/>
    <property type="match status" value="2"/>
</dbReference>
<reference evidence="8 9" key="1">
    <citation type="journal article" date="2019" name="Sci. Rep.">
        <title>A high-quality genome of Eragrostis curvula grass provides insights into Poaceae evolution and supports new strategies to enhance forage quality.</title>
        <authorList>
            <person name="Carballo J."/>
            <person name="Santos B.A.C.M."/>
            <person name="Zappacosta D."/>
            <person name="Garbus I."/>
            <person name="Selva J.P."/>
            <person name="Gallo C.A."/>
            <person name="Diaz A."/>
            <person name="Albertini E."/>
            <person name="Caccamo M."/>
            <person name="Echenique V."/>
        </authorList>
    </citation>
    <scope>NUCLEOTIDE SEQUENCE [LARGE SCALE GENOMIC DNA]</scope>
    <source>
        <strain evidence="9">cv. Victoria</strain>
        <tissue evidence="8">Leaf</tissue>
    </source>
</reference>
<evidence type="ECO:0000256" key="2">
    <source>
        <dbReference type="ARBA" id="ARBA00023015"/>
    </source>
</evidence>
<dbReference type="GO" id="GO:0005634">
    <property type="term" value="C:nucleus"/>
    <property type="evidence" value="ECO:0007669"/>
    <property type="project" value="UniProtKB-SubCell"/>
</dbReference>
<name>A0A5J9WQ08_9POAL</name>
<evidence type="ECO:0000256" key="6">
    <source>
        <dbReference type="SAM" id="MobiDB-lite"/>
    </source>
</evidence>
<evidence type="ECO:0000256" key="1">
    <source>
        <dbReference type="ARBA" id="ARBA00004123"/>
    </source>
</evidence>
<evidence type="ECO:0000313" key="9">
    <source>
        <dbReference type="Proteomes" id="UP000324897"/>
    </source>
</evidence>
<feature type="compositionally biased region" description="Basic and acidic residues" evidence="6">
    <location>
        <begin position="274"/>
        <end position="293"/>
    </location>
</feature>
<dbReference type="Proteomes" id="UP000324897">
    <property type="component" value="Chromosome 6"/>
</dbReference>
<feature type="region of interest" description="Disordered" evidence="6">
    <location>
        <begin position="263"/>
        <end position="300"/>
    </location>
</feature>
<protein>
    <recommendedName>
        <fullName evidence="7">TF-B3 domain-containing protein</fullName>
    </recommendedName>
</protein>
<dbReference type="PANTHER" id="PTHR31391">
    <property type="entry name" value="B3 DOMAIN-CONTAINING PROTEIN OS11G0197600-RELATED"/>
    <property type="match status" value="1"/>
</dbReference>
<comment type="caution">
    <text evidence="8">The sequence shown here is derived from an EMBL/GenBank/DDBJ whole genome shotgun (WGS) entry which is preliminary data.</text>
</comment>
<keyword evidence="9" id="KW-1185">Reference proteome</keyword>
<gene>
    <name evidence="8" type="ORF">EJB05_00672</name>
</gene>
<evidence type="ECO:0000256" key="3">
    <source>
        <dbReference type="ARBA" id="ARBA00023125"/>
    </source>
</evidence>
<dbReference type="PROSITE" id="PS50863">
    <property type="entry name" value="B3"/>
    <property type="match status" value="2"/>
</dbReference>
<dbReference type="InterPro" id="IPR044837">
    <property type="entry name" value="REM16-like"/>
</dbReference>
<organism evidence="8 9">
    <name type="scientific">Eragrostis curvula</name>
    <name type="common">weeping love grass</name>
    <dbReference type="NCBI Taxonomy" id="38414"/>
    <lineage>
        <taxon>Eukaryota</taxon>
        <taxon>Viridiplantae</taxon>
        <taxon>Streptophyta</taxon>
        <taxon>Embryophyta</taxon>
        <taxon>Tracheophyta</taxon>
        <taxon>Spermatophyta</taxon>
        <taxon>Magnoliopsida</taxon>
        <taxon>Liliopsida</taxon>
        <taxon>Poales</taxon>
        <taxon>Poaceae</taxon>
        <taxon>PACMAD clade</taxon>
        <taxon>Chloridoideae</taxon>
        <taxon>Eragrostideae</taxon>
        <taxon>Eragrostidinae</taxon>
        <taxon>Eragrostis</taxon>
    </lineage>
</organism>
<sequence>LLRRSIPASSAYPVPAGDSWMIDPSLMPKHQIHRSSVSCSCGKERRRVIRRVGAPQEAVAPPGRIRGLRRSPPIRHGASAEGHLLGRCSCHLMAQQGCESCHRWQEHYYQEHMDVSRIRFFKLLTGDFAQGISIPEKFGNSLKGKVNKEFDLKAPSNETWRVSVTKHAGELFFMSGWGDFAKAHELQENDFLIFTLSGNYAFDVMIFDASGCEKVSSFFKGKRDPCMHKHFQNIAGQQAEHCILSDSDDTCTPLPLIESAYKASASKKMRGKTKPREEPESPDSRNYRIKSEAIGDEEQSDDMHADSIYYYSRSARILSGDEREEVLSLAPIQTGNPVFVTILQKTHMGHKNNLLIIPGDFAADHLETRSHDILLLRANRKDKWHVRYYHGRATRGFHCRRWIKFVQDNGLRKDFICIFELMKGAKRTTMVVHVVRKVNGRFIVAG</sequence>
<dbReference type="AlphaFoldDB" id="A0A5J9WQ08"/>
<accession>A0A5J9WQ08</accession>
<evidence type="ECO:0000256" key="4">
    <source>
        <dbReference type="ARBA" id="ARBA00023163"/>
    </source>
</evidence>
<dbReference type="CDD" id="cd10017">
    <property type="entry name" value="B3_DNA"/>
    <property type="match status" value="2"/>
</dbReference>
<keyword evidence="3" id="KW-0238">DNA-binding</keyword>
<dbReference type="SMART" id="SM01019">
    <property type="entry name" value="B3"/>
    <property type="match status" value="2"/>
</dbReference>
<feature type="domain" description="TF-B3" evidence="7">
    <location>
        <begin position="117"/>
        <end position="210"/>
    </location>
</feature>
<dbReference type="Pfam" id="PF02362">
    <property type="entry name" value="B3"/>
    <property type="match status" value="2"/>
</dbReference>
<dbReference type="Gene3D" id="2.40.330.10">
    <property type="entry name" value="DNA-binding pseudobarrel domain"/>
    <property type="match status" value="2"/>
</dbReference>
<dbReference type="GO" id="GO:0003677">
    <property type="term" value="F:DNA binding"/>
    <property type="evidence" value="ECO:0007669"/>
    <property type="project" value="UniProtKB-KW"/>
</dbReference>
<dbReference type="InterPro" id="IPR015300">
    <property type="entry name" value="DNA-bd_pseudobarrel_sf"/>
</dbReference>
<proteinExistence type="predicted"/>
<feature type="domain" description="TF-B3" evidence="7">
    <location>
        <begin position="340"/>
        <end position="438"/>
    </location>
</feature>
<keyword evidence="5" id="KW-0539">Nucleus</keyword>
<evidence type="ECO:0000259" key="7">
    <source>
        <dbReference type="PROSITE" id="PS50863"/>
    </source>
</evidence>
<keyword evidence="4" id="KW-0804">Transcription</keyword>
<keyword evidence="2" id="KW-0805">Transcription regulation</keyword>
<comment type="subcellular location">
    <subcellularLocation>
        <location evidence="1">Nucleus</location>
    </subcellularLocation>
</comment>
<dbReference type="InterPro" id="IPR003340">
    <property type="entry name" value="B3_DNA-bd"/>
</dbReference>
<dbReference type="EMBL" id="RWGY01000002">
    <property type="protein sequence ID" value="TVU49364.1"/>
    <property type="molecule type" value="Genomic_DNA"/>
</dbReference>
<dbReference type="PANTHER" id="PTHR31391:SF70">
    <property type="entry name" value="B3 DOMAIN-CONTAINING PROTEIN OS03G0622200"/>
    <property type="match status" value="1"/>
</dbReference>